<protein>
    <submittedName>
        <fullName evidence="1">Uncharacterized protein</fullName>
    </submittedName>
</protein>
<keyword evidence="2" id="KW-1185">Reference proteome</keyword>
<name>A0A521AQ01_9FLAO</name>
<organism evidence="1 2">
    <name type="scientific">Chryseobacterium rhizoplanae</name>
    <dbReference type="NCBI Taxonomy" id="1609531"/>
    <lineage>
        <taxon>Bacteria</taxon>
        <taxon>Pseudomonadati</taxon>
        <taxon>Bacteroidota</taxon>
        <taxon>Flavobacteriia</taxon>
        <taxon>Flavobacteriales</taxon>
        <taxon>Weeksellaceae</taxon>
        <taxon>Chryseobacterium group</taxon>
        <taxon>Chryseobacterium</taxon>
    </lineage>
</organism>
<reference evidence="1 2" key="1">
    <citation type="submission" date="2017-05" db="EMBL/GenBank/DDBJ databases">
        <authorList>
            <person name="Varghese N."/>
            <person name="Submissions S."/>
        </authorList>
    </citation>
    <scope>NUCLEOTIDE SEQUENCE [LARGE SCALE GENOMIC DNA]</scope>
    <source>
        <strain evidence="1 2">DSM 29371</strain>
    </source>
</reference>
<evidence type="ECO:0000313" key="1">
    <source>
        <dbReference type="EMBL" id="SMO36846.1"/>
    </source>
</evidence>
<dbReference type="EMBL" id="FXTC01000001">
    <property type="protein sequence ID" value="SMO36846.1"/>
    <property type="molecule type" value="Genomic_DNA"/>
</dbReference>
<evidence type="ECO:0000313" key="2">
    <source>
        <dbReference type="Proteomes" id="UP000316916"/>
    </source>
</evidence>
<accession>A0A521AQ01</accession>
<gene>
    <name evidence="1" type="ORF">SAMN06265171_101347</name>
</gene>
<dbReference type="Proteomes" id="UP000316916">
    <property type="component" value="Unassembled WGS sequence"/>
</dbReference>
<proteinExistence type="predicted"/>
<sequence>MYLPCMKKNILKAFIYEKEEFSQFNALKFYTEF</sequence>
<dbReference type="AlphaFoldDB" id="A0A521AQ01"/>